<comment type="caution">
    <text evidence="4">The sequence shown here is derived from an EMBL/GenBank/DDBJ whole genome shotgun (WGS) entry which is preliminary data.</text>
</comment>
<keyword evidence="1 2" id="KW-0694">RNA-binding</keyword>
<dbReference type="EMBL" id="QGNW01000004">
    <property type="protein sequence ID" value="RVX22265.1"/>
    <property type="molecule type" value="Genomic_DNA"/>
</dbReference>
<dbReference type="EMBL" id="QGNW01001116">
    <property type="protein sequence ID" value="RVW55415.1"/>
    <property type="molecule type" value="Genomic_DNA"/>
</dbReference>
<dbReference type="GO" id="GO:0003723">
    <property type="term" value="F:RNA binding"/>
    <property type="evidence" value="ECO:0007669"/>
    <property type="project" value="UniProtKB-UniRule"/>
</dbReference>
<organism evidence="4 6">
    <name type="scientific">Vitis vinifera</name>
    <name type="common">Grape</name>
    <dbReference type="NCBI Taxonomy" id="29760"/>
    <lineage>
        <taxon>Eukaryota</taxon>
        <taxon>Viridiplantae</taxon>
        <taxon>Streptophyta</taxon>
        <taxon>Embryophyta</taxon>
        <taxon>Tracheophyta</taxon>
        <taxon>Spermatophyta</taxon>
        <taxon>Magnoliopsida</taxon>
        <taxon>eudicotyledons</taxon>
        <taxon>Gunneridae</taxon>
        <taxon>Pentapetalae</taxon>
        <taxon>rosids</taxon>
        <taxon>Vitales</taxon>
        <taxon>Vitaceae</taxon>
        <taxon>Viteae</taxon>
        <taxon>Vitis</taxon>
    </lineage>
</organism>
<dbReference type="SUPFAM" id="SSF54928">
    <property type="entry name" value="RNA-binding domain, RBD"/>
    <property type="match status" value="1"/>
</dbReference>
<accession>A0A438F5Z3</accession>
<dbReference type="InterPro" id="IPR012677">
    <property type="entry name" value="Nucleotide-bd_a/b_plait_sf"/>
</dbReference>
<dbReference type="PROSITE" id="PS50102">
    <property type="entry name" value="RRM"/>
    <property type="match status" value="1"/>
</dbReference>
<dbReference type="Proteomes" id="UP000288805">
    <property type="component" value="Unassembled WGS sequence"/>
</dbReference>
<dbReference type="PANTHER" id="PTHR10501">
    <property type="entry name" value="U1 SMALL NUCLEAR RIBONUCLEOPROTEIN A/U2 SMALL NUCLEAR RIBONUCLEOPROTEIN B"/>
    <property type="match status" value="1"/>
</dbReference>
<evidence type="ECO:0000313" key="4">
    <source>
        <dbReference type="EMBL" id="RVW55415.1"/>
    </source>
</evidence>
<name>A0A438F5Z3_VITVI</name>
<protein>
    <submittedName>
        <fullName evidence="4">RNA-binding protein 2</fullName>
    </submittedName>
</protein>
<evidence type="ECO:0000256" key="1">
    <source>
        <dbReference type="ARBA" id="ARBA00022884"/>
    </source>
</evidence>
<dbReference type="Pfam" id="PF00076">
    <property type="entry name" value="RRM_1"/>
    <property type="match status" value="1"/>
</dbReference>
<evidence type="ECO:0000259" key="3">
    <source>
        <dbReference type="PROSITE" id="PS50102"/>
    </source>
</evidence>
<evidence type="ECO:0000313" key="6">
    <source>
        <dbReference type="Proteomes" id="UP000288805"/>
    </source>
</evidence>
<evidence type="ECO:0000256" key="2">
    <source>
        <dbReference type="PROSITE-ProRule" id="PRU00176"/>
    </source>
</evidence>
<dbReference type="InterPro" id="IPR035979">
    <property type="entry name" value="RBD_domain_sf"/>
</dbReference>
<proteinExistence type="predicted"/>
<dbReference type="InterPro" id="IPR000504">
    <property type="entry name" value="RRM_dom"/>
</dbReference>
<sequence length="292" mass="33309">MNFVRWGTNIVKYGTNNVRNGTNNVRNCINNVRWGMNIVRWVMNFVRSGRNIVREGTNIVRCDMNIVRYGMNIVRCVLRIPLDIPLCKYLRHEGSRGGLSTNSTNLLCVEEERGRRMVDPNCKYVAPVDIGNIPRSSFTGYLLPDPCQRRDVAHGISPGIPDIERPNSLRNVESLPPLVRESNILFVDGLPKYYTRREVGHLFLPFIDFKEIRVVHKEPRCNSGDKAMVLCFVEFNDAKCSRTALEALQGYIFVDKKPDSPALGIQFAPFPFSFPFRLPYDLGVLSLGRKTI</sequence>
<reference evidence="4 6" key="1">
    <citation type="journal article" date="2018" name="PLoS Genet.">
        <title>Population sequencing reveals clonal diversity and ancestral inbreeding in the grapevine cultivar Chardonnay.</title>
        <authorList>
            <person name="Roach M.J."/>
            <person name="Johnson D.L."/>
            <person name="Bohlmann J."/>
            <person name="van Vuuren H.J."/>
            <person name="Jones S.J."/>
            <person name="Pretorius I.S."/>
            <person name="Schmidt S.A."/>
            <person name="Borneman A.R."/>
        </authorList>
    </citation>
    <scope>NUCLEOTIDE SEQUENCE [LARGE SCALE GENOMIC DNA]</scope>
    <source>
        <strain evidence="6">cv. Chardonnay</strain>
        <strain evidence="4">I10V1</strain>
        <tissue evidence="4">Leaf</tissue>
    </source>
</reference>
<evidence type="ECO:0000313" key="5">
    <source>
        <dbReference type="EMBL" id="RVX22265.1"/>
    </source>
</evidence>
<gene>
    <name evidence="4" type="primary">RBP2_3</name>
    <name evidence="5" type="synonym">RBP2_1</name>
    <name evidence="5" type="ORF">CK203_001014</name>
    <name evidence="4" type="ORF">CK203_095541</name>
</gene>
<dbReference type="Gene3D" id="3.30.70.330">
    <property type="match status" value="1"/>
</dbReference>
<feature type="domain" description="RRM" evidence="3">
    <location>
        <begin position="183"/>
        <end position="270"/>
    </location>
</feature>
<dbReference type="AlphaFoldDB" id="A0A438F5Z3"/>